<proteinExistence type="predicted"/>
<evidence type="ECO:0000256" key="6">
    <source>
        <dbReference type="ARBA" id="ARBA00023136"/>
    </source>
</evidence>
<gene>
    <name evidence="9" type="ORF">MUN53_02025</name>
</gene>
<keyword evidence="2" id="KW-0813">Transport</keyword>
<reference evidence="9 10" key="1">
    <citation type="submission" date="2022-03" db="EMBL/GenBank/DDBJ databases">
        <title>Parabacteroides sp. nov. isolated from swine feces.</title>
        <authorList>
            <person name="Bak J.E."/>
        </authorList>
    </citation>
    <scope>NUCLEOTIDE SEQUENCE [LARGE SCALE GENOMIC DNA]</scope>
    <source>
        <strain evidence="9 10">AGMB00274</strain>
    </source>
</reference>
<dbReference type="EMBL" id="JAKZMM010000003">
    <property type="protein sequence ID" value="MCJ2379401.1"/>
    <property type="molecule type" value="Genomic_DNA"/>
</dbReference>
<evidence type="ECO:0000256" key="5">
    <source>
        <dbReference type="ARBA" id="ARBA00022729"/>
    </source>
</evidence>
<sequence length="619" mass="72804">MDGTLLMSYLQSLRSENIQRIEVVPMAGADEDAIMQGGAIYIWLRQMKEKGWQGNTSLFSSLSSGFQQYEPHVTWNRLQGKWNWYGSMSMIYQPQADGILDGNRIYTDNRKSFTSEGRFEDPSDYETCQNGLVYTPDDKTNVGMEIEYIRRYSSRLMHSHSLLEAEEGWMESLGDYRQVDHYQMVTGSFSFRHQLDTLGSAWHILVDYTQKRSNGDNRYDICWQYPSGMSDSIYRTQSRMDYRIASLDAGWKWFRGKTNYGQVGLKYTFTQMKDKAGSDGWSETSSWIPIPGYDYALDYHEHIMALYAQYAFDWKSLSLKAGLRGEYSQTSDRTNVIQRSYWDFFPHVDVTYAFDKLRRRMLVGQYARYIERPAFSALNPNRVQTSDYHYQIGNPALKPMYTDRLNLTFVYDYRYTLTIGCNLNRDLIRQFTKQDPVNPDVSFVTYENHNRENHWFVALNIPWQPVYWFSWNSNWVGVRQDIRVYAENHFQTHYLYFGNATASFFLPWDVRLDLQYTGSSRLYSGNSEVNPRHTLDLRCQKRWGDRWSVQIGVDNIFNQFPGYVARLDDYIHVTDYGAKSSGRLFKIGISWNFNAGRKINKMAVEKDSSSERDRLTKQY</sequence>
<dbReference type="SUPFAM" id="SSF56935">
    <property type="entry name" value="Porins"/>
    <property type="match status" value="1"/>
</dbReference>
<keyword evidence="10" id="KW-1185">Reference proteome</keyword>
<keyword evidence="5" id="KW-0732">Signal</keyword>
<dbReference type="InterPro" id="IPR039426">
    <property type="entry name" value="TonB-dep_rcpt-like"/>
</dbReference>
<protein>
    <submittedName>
        <fullName evidence="9">Outer membrane beta-barrel family protein</fullName>
    </submittedName>
</protein>
<dbReference type="Gene3D" id="2.40.170.20">
    <property type="entry name" value="TonB-dependent receptor, beta-barrel domain"/>
    <property type="match status" value="1"/>
</dbReference>
<feature type="domain" description="Outer membrane protein beta-barrel" evidence="8">
    <location>
        <begin position="193"/>
        <end position="591"/>
    </location>
</feature>
<comment type="subcellular location">
    <subcellularLocation>
        <location evidence="1">Cell outer membrane</location>
        <topology evidence="1">Multi-pass membrane protein</topology>
    </subcellularLocation>
</comment>
<keyword evidence="4" id="KW-0812">Transmembrane</keyword>
<keyword evidence="6" id="KW-0472">Membrane</keyword>
<dbReference type="PANTHER" id="PTHR30069">
    <property type="entry name" value="TONB-DEPENDENT OUTER MEMBRANE RECEPTOR"/>
    <property type="match status" value="1"/>
</dbReference>
<comment type="caution">
    <text evidence="9">The sequence shown here is derived from an EMBL/GenBank/DDBJ whole genome shotgun (WGS) entry which is preliminary data.</text>
</comment>
<evidence type="ECO:0000256" key="3">
    <source>
        <dbReference type="ARBA" id="ARBA00022452"/>
    </source>
</evidence>
<name>A0ABT0BXD7_9BACT</name>
<organism evidence="9 10">
    <name type="scientific">Parabacteroides faecalis</name>
    <dbReference type="NCBI Taxonomy" id="2924040"/>
    <lineage>
        <taxon>Bacteria</taxon>
        <taxon>Pseudomonadati</taxon>
        <taxon>Bacteroidota</taxon>
        <taxon>Bacteroidia</taxon>
        <taxon>Bacteroidales</taxon>
        <taxon>Tannerellaceae</taxon>
        <taxon>Parabacteroides</taxon>
    </lineage>
</organism>
<accession>A0ABT0BXD7</accession>
<evidence type="ECO:0000313" key="10">
    <source>
        <dbReference type="Proteomes" id="UP001165444"/>
    </source>
</evidence>
<dbReference type="InterPro" id="IPR036942">
    <property type="entry name" value="Beta-barrel_TonB_sf"/>
</dbReference>
<dbReference type="PANTHER" id="PTHR30069:SF29">
    <property type="entry name" value="HEMOGLOBIN AND HEMOGLOBIN-HAPTOGLOBIN-BINDING PROTEIN 1-RELATED"/>
    <property type="match status" value="1"/>
</dbReference>
<evidence type="ECO:0000313" key="9">
    <source>
        <dbReference type="EMBL" id="MCJ2379401.1"/>
    </source>
</evidence>
<evidence type="ECO:0000256" key="2">
    <source>
        <dbReference type="ARBA" id="ARBA00022448"/>
    </source>
</evidence>
<evidence type="ECO:0000259" key="8">
    <source>
        <dbReference type="Pfam" id="PF14905"/>
    </source>
</evidence>
<dbReference type="Proteomes" id="UP001165444">
    <property type="component" value="Unassembled WGS sequence"/>
</dbReference>
<keyword evidence="3" id="KW-1134">Transmembrane beta strand</keyword>
<evidence type="ECO:0000256" key="7">
    <source>
        <dbReference type="ARBA" id="ARBA00023237"/>
    </source>
</evidence>
<evidence type="ECO:0000256" key="1">
    <source>
        <dbReference type="ARBA" id="ARBA00004571"/>
    </source>
</evidence>
<dbReference type="Pfam" id="PF14905">
    <property type="entry name" value="OMP_b-brl_3"/>
    <property type="match status" value="1"/>
</dbReference>
<keyword evidence="7" id="KW-0998">Cell outer membrane</keyword>
<evidence type="ECO:0000256" key="4">
    <source>
        <dbReference type="ARBA" id="ARBA00022692"/>
    </source>
</evidence>
<dbReference type="InterPro" id="IPR041700">
    <property type="entry name" value="OMP_b-brl_3"/>
</dbReference>
<dbReference type="RefSeq" id="WP_243323204.1">
    <property type="nucleotide sequence ID" value="NZ_JAKZMM010000003.1"/>
</dbReference>